<evidence type="ECO:0000313" key="2">
    <source>
        <dbReference type="EMBL" id="REG26101.1"/>
    </source>
</evidence>
<name>A0AAC8Q4G3_9BACT</name>
<proteinExistence type="predicted"/>
<sequence length="124" mass="13324">MSGQAGAQLDSESYALFVGSGISVSYAPPPDDDGTAIGRWLEHARPTLDVFFARLAAEQRLPLVPLSEPSEEIHGVILEDLDPTRLDAGAEQHFRQYHRGRPAPRGGHPATGPQWVVTGLTAAE</sequence>
<protein>
    <submittedName>
        <fullName evidence="1">Uncharacterized protein</fullName>
    </submittedName>
</protein>
<evidence type="ECO:0000313" key="1">
    <source>
        <dbReference type="EMBL" id="AKJ00935.1"/>
    </source>
</evidence>
<accession>A0AAC8Q4G3</accession>
<dbReference type="EMBL" id="QUMU01000012">
    <property type="protein sequence ID" value="REG26101.1"/>
    <property type="molecule type" value="Genomic_DNA"/>
</dbReference>
<dbReference type="RefSeq" id="WP_047855638.1">
    <property type="nucleotide sequence ID" value="NZ_CP011509.1"/>
</dbReference>
<keyword evidence="4" id="KW-1185">Reference proteome</keyword>
<dbReference type="Proteomes" id="UP000035579">
    <property type="component" value="Chromosome"/>
</dbReference>
<evidence type="ECO:0000313" key="4">
    <source>
        <dbReference type="Proteomes" id="UP000256345"/>
    </source>
</evidence>
<reference evidence="1 3" key="1">
    <citation type="submission" date="2015-05" db="EMBL/GenBank/DDBJ databases">
        <title>Genome assembly of Archangium gephyra DSM 2261.</title>
        <authorList>
            <person name="Sharma G."/>
            <person name="Subramanian S."/>
        </authorList>
    </citation>
    <scope>NUCLEOTIDE SEQUENCE [LARGE SCALE GENOMIC DNA]</scope>
    <source>
        <strain evidence="1 3">DSM 2261</strain>
    </source>
</reference>
<organism evidence="1 3">
    <name type="scientific">Archangium gephyra</name>
    <dbReference type="NCBI Taxonomy" id="48"/>
    <lineage>
        <taxon>Bacteria</taxon>
        <taxon>Pseudomonadati</taxon>
        <taxon>Myxococcota</taxon>
        <taxon>Myxococcia</taxon>
        <taxon>Myxococcales</taxon>
        <taxon>Cystobacterineae</taxon>
        <taxon>Archangiaceae</taxon>
        <taxon>Archangium</taxon>
    </lineage>
</organism>
<reference evidence="2 4" key="2">
    <citation type="submission" date="2018-08" db="EMBL/GenBank/DDBJ databases">
        <title>Genomic Encyclopedia of Archaeal and Bacterial Type Strains, Phase II (KMG-II): from individual species to whole genera.</title>
        <authorList>
            <person name="Goeker M."/>
        </authorList>
    </citation>
    <scope>NUCLEOTIDE SEQUENCE [LARGE SCALE GENOMIC DNA]</scope>
    <source>
        <strain evidence="2 4">DSM 2261</strain>
    </source>
</reference>
<dbReference type="Proteomes" id="UP000256345">
    <property type="component" value="Unassembled WGS sequence"/>
</dbReference>
<dbReference type="EMBL" id="CP011509">
    <property type="protein sequence ID" value="AKJ00935.1"/>
    <property type="molecule type" value="Genomic_DNA"/>
</dbReference>
<evidence type="ECO:0000313" key="3">
    <source>
        <dbReference type="Proteomes" id="UP000035579"/>
    </source>
</evidence>
<gene>
    <name evidence="1" type="ORF">AA314_02561</name>
    <name evidence="2" type="ORF">ATI61_112196</name>
</gene>
<dbReference type="KEGG" id="age:AA314_02561"/>
<dbReference type="AlphaFoldDB" id="A0AAC8Q4G3"/>